<evidence type="ECO:0000256" key="2">
    <source>
        <dbReference type="ARBA" id="ARBA00023002"/>
    </source>
</evidence>
<keyword evidence="6" id="KW-1185">Reference proteome</keyword>
<dbReference type="Proteomes" id="UP000829685">
    <property type="component" value="Unassembled WGS sequence"/>
</dbReference>
<evidence type="ECO:0000256" key="1">
    <source>
        <dbReference type="ARBA" id="ARBA00008072"/>
    </source>
</evidence>
<sequence length="383" mass="41372">MPKQAIIEPSIEAINIIDTPIPTPGNREVVIRVVVAGTNPKDWKYPLWTNWAHNSGDDMAGFVHSVGADVYEFNPGDRVAAYHESGKQHGTFAEYAVAPDWTTFHIPEKLSFEEAATVPTAALTAAVALYADMRLPPPYEGGDGNTVQRNKVPLLIYGISSAVGAFAAKLARLSGLGPIIGIAGRATEFANSLADHVVDYRQGEDGVVFAIEAILAKEGLATKMPYVFDAISENGSLETTLRLIDPDGGVVSTVLPPKLFARDRDNYAYPDGVKGINSAVPTVHSTDKDFGYLWSRYLGRLLEDGRLRGHPYEVMPGGLSGVLTALQKLKNGEASAVKYVCRIDETQDLLRSNVLVGKQVSGAEDRPQSHTSSHALRDFPFPS</sequence>
<dbReference type="PANTHER" id="PTHR45348:SF5">
    <property type="entry name" value="OXIDOREDUCTASE, PUTATIVE (AFU_ORTHOLOGUE AFUA_8G01420)-RELATED"/>
    <property type="match status" value="1"/>
</dbReference>
<gene>
    <name evidence="5" type="ORF">JX265_007119</name>
</gene>
<protein>
    <recommendedName>
        <fullName evidence="4">Enoyl reductase (ER) domain-containing protein</fullName>
    </recommendedName>
</protein>
<dbReference type="InterPro" id="IPR047122">
    <property type="entry name" value="Trans-enoyl_RdTase-like"/>
</dbReference>
<dbReference type="EMBL" id="JAFIMR010000017">
    <property type="protein sequence ID" value="KAI1868296.1"/>
    <property type="molecule type" value="Genomic_DNA"/>
</dbReference>
<evidence type="ECO:0000259" key="4">
    <source>
        <dbReference type="SMART" id="SM00829"/>
    </source>
</evidence>
<name>A0A9P9WKI3_9PEZI</name>
<dbReference type="SUPFAM" id="SSF50129">
    <property type="entry name" value="GroES-like"/>
    <property type="match status" value="1"/>
</dbReference>
<dbReference type="Gene3D" id="3.40.50.720">
    <property type="entry name" value="NAD(P)-binding Rossmann-like Domain"/>
    <property type="match status" value="1"/>
</dbReference>
<dbReference type="InterPro" id="IPR013154">
    <property type="entry name" value="ADH-like_N"/>
</dbReference>
<proteinExistence type="inferred from homology"/>
<feature type="domain" description="Enoyl reductase (ER)" evidence="4">
    <location>
        <begin position="9"/>
        <end position="337"/>
    </location>
</feature>
<dbReference type="CDD" id="cd08249">
    <property type="entry name" value="enoyl_reductase_like"/>
    <property type="match status" value="1"/>
</dbReference>
<evidence type="ECO:0000313" key="5">
    <source>
        <dbReference type="EMBL" id="KAI1868296.1"/>
    </source>
</evidence>
<dbReference type="SUPFAM" id="SSF51735">
    <property type="entry name" value="NAD(P)-binding Rossmann-fold domains"/>
    <property type="match status" value="1"/>
</dbReference>
<keyword evidence="2" id="KW-0560">Oxidoreductase</keyword>
<organism evidence="5 6">
    <name type="scientific">Neoarthrinium moseri</name>
    <dbReference type="NCBI Taxonomy" id="1658444"/>
    <lineage>
        <taxon>Eukaryota</taxon>
        <taxon>Fungi</taxon>
        <taxon>Dikarya</taxon>
        <taxon>Ascomycota</taxon>
        <taxon>Pezizomycotina</taxon>
        <taxon>Sordariomycetes</taxon>
        <taxon>Xylariomycetidae</taxon>
        <taxon>Amphisphaeriales</taxon>
        <taxon>Apiosporaceae</taxon>
        <taxon>Neoarthrinium</taxon>
    </lineage>
</organism>
<dbReference type="AlphaFoldDB" id="A0A9P9WKI3"/>
<feature type="region of interest" description="Disordered" evidence="3">
    <location>
        <begin position="360"/>
        <end position="383"/>
    </location>
</feature>
<evidence type="ECO:0000256" key="3">
    <source>
        <dbReference type="SAM" id="MobiDB-lite"/>
    </source>
</evidence>
<dbReference type="InterPro" id="IPR036291">
    <property type="entry name" value="NAD(P)-bd_dom_sf"/>
</dbReference>
<dbReference type="InterPro" id="IPR020843">
    <property type="entry name" value="ER"/>
</dbReference>
<evidence type="ECO:0000313" key="6">
    <source>
        <dbReference type="Proteomes" id="UP000829685"/>
    </source>
</evidence>
<comment type="caution">
    <text evidence="5">The sequence shown here is derived from an EMBL/GenBank/DDBJ whole genome shotgun (WGS) entry which is preliminary data.</text>
</comment>
<dbReference type="SMART" id="SM00829">
    <property type="entry name" value="PKS_ER"/>
    <property type="match status" value="1"/>
</dbReference>
<accession>A0A9P9WKI3</accession>
<dbReference type="GO" id="GO:0016651">
    <property type="term" value="F:oxidoreductase activity, acting on NAD(P)H"/>
    <property type="evidence" value="ECO:0007669"/>
    <property type="project" value="InterPro"/>
</dbReference>
<comment type="similarity">
    <text evidence="1">Belongs to the zinc-containing alcohol dehydrogenase family.</text>
</comment>
<dbReference type="InterPro" id="IPR011032">
    <property type="entry name" value="GroES-like_sf"/>
</dbReference>
<dbReference type="Pfam" id="PF08240">
    <property type="entry name" value="ADH_N"/>
    <property type="match status" value="1"/>
</dbReference>
<reference evidence="5" key="1">
    <citation type="submission" date="2021-03" db="EMBL/GenBank/DDBJ databases">
        <title>Revisited historic fungal species revealed as producer of novel bioactive compounds through whole genome sequencing and comparative genomics.</title>
        <authorList>
            <person name="Vignolle G.A."/>
            <person name="Hochenegger N."/>
            <person name="Mach R.L."/>
            <person name="Mach-Aigner A.R."/>
            <person name="Javad Rahimi M."/>
            <person name="Salim K.A."/>
            <person name="Chan C.M."/>
            <person name="Lim L.B.L."/>
            <person name="Cai F."/>
            <person name="Druzhinina I.S."/>
            <person name="U'Ren J.M."/>
            <person name="Derntl C."/>
        </authorList>
    </citation>
    <scope>NUCLEOTIDE SEQUENCE</scope>
    <source>
        <strain evidence="5">TUCIM 5799</strain>
    </source>
</reference>
<dbReference type="PANTHER" id="PTHR45348">
    <property type="entry name" value="HYPOTHETICAL OXIDOREDUCTASE (EUROFUNG)"/>
    <property type="match status" value="1"/>
</dbReference>
<dbReference type="Gene3D" id="3.90.180.10">
    <property type="entry name" value="Medium-chain alcohol dehydrogenases, catalytic domain"/>
    <property type="match status" value="1"/>
</dbReference>